<protein>
    <recommendedName>
        <fullName evidence="4">Zn(2)-C6 fungal-type domain-containing protein</fullName>
    </recommendedName>
</protein>
<proteinExistence type="predicted"/>
<feature type="compositionally biased region" description="Basic and acidic residues" evidence="1">
    <location>
        <begin position="111"/>
        <end position="126"/>
    </location>
</feature>
<dbReference type="OrthoDB" id="10669041at2759"/>
<keyword evidence="3" id="KW-1185">Reference proteome</keyword>
<feature type="compositionally biased region" description="Basic and acidic residues" evidence="1">
    <location>
        <begin position="198"/>
        <end position="207"/>
    </location>
</feature>
<evidence type="ECO:0008006" key="4">
    <source>
        <dbReference type="Google" id="ProtNLM"/>
    </source>
</evidence>
<feature type="region of interest" description="Disordered" evidence="1">
    <location>
        <begin position="74"/>
        <end position="98"/>
    </location>
</feature>
<reference evidence="2 3" key="1">
    <citation type="journal article" date="2020" name="ISME J.">
        <title>Uncovering the hidden diversity of litter-decomposition mechanisms in mushroom-forming fungi.</title>
        <authorList>
            <person name="Floudas D."/>
            <person name="Bentzer J."/>
            <person name="Ahren D."/>
            <person name="Johansson T."/>
            <person name="Persson P."/>
            <person name="Tunlid A."/>
        </authorList>
    </citation>
    <scope>NUCLEOTIDE SEQUENCE [LARGE SCALE GENOMIC DNA]</scope>
    <source>
        <strain evidence="2 3">CBS 146.42</strain>
    </source>
</reference>
<sequence>MLRGDLLILINTYWLVPNFHTCSHLRSTPSPTMVRTKTIIKREASTTREAKKVFTKDAKPPLTAARNLGVIDLTGSDSEEDNSSDSLPNLPEPIVPRPRKIQQLPADHFRLKTESDVHSEDLETRTPSRGQTLEPESLDPDEYRLQEQIHDILNTINWLPDGADPFSGVNLDESQADDIQFLHDVFHQRQMPTPSSSSERKRSRVESDTEAPGTSRIVKATQFSSVRDRSSGPGSRTCFKPTPTRDRPAPHMTLDDNSEAKIGPGSVTRAKAARIGLQPVVESLDAQQPKRKKTRTETPSSTTSPVEIEVPQVCLRCKKKGTKCIFSISGVSDSKEPSTFMRAPCVECTRSHNRCEWDARKEKALDTNDSGIDHPEPAISQERLKVAEVDLDKMIAKQRKDLENDHRRLESLLAAQIALRFMKENGDSMDTE</sequence>
<dbReference type="Proteomes" id="UP000559027">
    <property type="component" value="Unassembled WGS sequence"/>
</dbReference>
<comment type="caution">
    <text evidence="2">The sequence shown here is derived from an EMBL/GenBank/DDBJ whole genome shotgun (WGS) entry which is preliminary data.</text>
</comment>
<feature type="region of interest" description="Disordered" evidence="1">
    <location>
        <begin position="189"/>
        <end position="264"/>
    </location>
</feature>
<evidence type="ECO:0000313" key="2">
    <source>
        <dbReference type="EMBL" id="KAF5349675.1"/>
    </source>
</evidence>
<evidence type="ECO:0000256" key="1">
    <source>
        <dbReference type="SAM" id="MobiDB-lite"/>
    </source>
</evidence>
<dbReference type="EMBL" id="JAACJO010000016">
    <property type="protein sequence ID" value="KAF5349675.1"/>
    <property type="molecule type" value="Genomic_DNA"/>
</dbReference>
<name>A0A8H5FU03_9AGAR</name>
<gene>
    <name evidence="2" type="ORF">D9756_008873</name>
</gene>
<accession>A0A8H5FU03</accession>
<organism evidence="2 3">
    <name type="scientific">Leucocoprinus leucothites</name>
    <dbReference type="NCBI Taxonomy" id="201217"/>
    <lineage>
        <taxon>Eukaryota</taxon>
        <taxon>Fungi</taxon>
        <taxon>Dikarya</taxon>
        <taxon>Basidiomycota</taxon>
        <taxon>Agaricomycotina</taxon>
        <taxon>Agaricomycetes</taxon>
        <taxon>Agaricomycetidae</taxon>
        <taxon>Agaricales</taxon>
        <taxon>Agaricineae</taxon>
        <taxon>Agaricaceae</taxon>
        <taxon>Leucocoprinus</taxon>
    </lineage>
</organism>
<feature type="region of interest" description="Disordered" evidence="1">
    <location>
        <begin position="111"/>
        <end position="140"/>
    </location>
</feature>
<dbReference type="AlphaFoldDB" id="A0A8H5FU03"/>
<feature type="region of interest" description="Disordered" evidence="1">
    <location>
        <begin position="283"/>
        <end position="304"/>
    </location>
</feature>
<evidence type="ECO:0000313" key="3">
    <source>
        <dbReference type="Proteomes" id="UP000559027"/>
    </source>
</evidence>